<dbReference type="CDD" id="cd06225">
    <property type="entry name" value="HAMP"/>
    <property type="match status" value="1"/>
</dbReference>
<feature type="transmembrane region" description="Helical" evidence="10">
    <location>
        <begin position="285"/>
        <end position="307"/>
    </location>
</feature>
<evidence type="ECO:0000256" key="9">
    <source>
        <dbReference type="ARBA" id="ARBA00023136"/>
    </source>
</evidence>
<sequence length="586" mass="66499">MMKQLLRNLNDYFFSSVKRELMLMVTATIILVVGAIVIVTYNVSIDLQMKDAKANDAAKVRFIGDNIDETVITINRLMDSLTQDTEVQALLNIPESPTLSEIRQLEDLFLSKAVFSSDMFNAIYLFNTRDLLFRLTLGSSAPDKQTLNYNKYRYDTIGRTTWRIDNGTVYVEKSLRQRESLRTIGYVSIEINKEYLRNRLQSEGNRFTYVYDENGGMLVGSREDPALNTEDLFALAKQEQNGEPHVVKIPPYHDMLLTTRLSEYGKWRVVSVVPVKELARGPELIGLWISIIGILGALSGFVVFWYASRRLTAPLHDLRKLMDLADVDNFQHQANIHRRDEFGRLGRSFNHMMRKINFLISEVYQKEIAQKESEYKALKAQINPHFLYNTLDTIRWLAMYGETQKIEKVAVSLSQILRASLNSKDMVPIRTEMESIDAYLAIQKNRFEHRITVAVHFDERIMDLLIPRFVLQPLVENSFIHGLEPKLGKGSLLIQGSLGTNGVTIRIIDDGVGMDEQRARELLEERKPAGIVSATGTGSGVNNVHERIRTLFGEAYGLSIVSSPDSGTIVEVVLPAKQEQQAASNG</sequence>
<dbReference type="Pfam" id="PF02518">
    <property type="entry name" value="HATPase_c"/>
    <property type="match status" value="1"/>
</dbReference>
<proteinExistence type="predicted"/>
<evidence type="ECO:0000256" key="6">
    <source>
        <dbReference type="ARBA" id="ARBA00022679"/>
    </source>
</evidence>
<keyword evidence="13" id="KW-1185">Reference proteome</keyword>
<name>A0A3G3K377_9BACL</name>
<evidence type="ECO:0000313" key="13">
    <source>
        <dbReference type="Proteomes" id="UP000269097"/>
    </source>
</evidence>
<dbReference type="InterPro" id="IPR004358">
    <property type="entry name" value="Sig_transdc_His_kin-like_C"/>
</dbReference>
<evidence type="ECO:0000256" key="5">
    <source>
        <dbReference type="ARBA" id="ARBA00022553"/>
    </source>
</evidence>
<dbReference type="RefSeq" id="WP_123043036.1">
    <property type="nucleotide sequence ID" value="NZ_CP033433.1"/>
</dbReference>
<accession>A0A3G3K377</accession>
<dbReference type="PROSITE" id="PS50885">
    <property type="entry name" value="HAMP"/>
    <property type="match status" value="1"/>
</dbReference>
<evidence type="ECO:0000256" key="8">
    <source>
        <dbReference type="ARBA" id="ARBA00023012"/>
    </source>
</evidence>
<dbReference type="InterPro" id="IPR003594">
    <property type="entry name" value="HATPase_dom"/>
</dbReference>
<dbReference type="SMART" id="SM00387">
    <property type="entry name" value="HATPase_c"/>
    <property type="match status" value="1"/>
</dbReference>
<evidence type="ECO:0000259" key="11">
    <source>
        <dbReference type="PROSITE" id="PS50885"/>
    </source>
</evidence>
<dbReference type="GO" id="GO:0000155">
    <property type="term" value="F:phosphorelay sensor kinase activity"/>
    <property type="evidence" value="ECO:0007669"/>
    <property type="project" value="InterPro"/>
</dbReference>
<dbReference type="InterPro" id="IPR010559">
    <property type="entry name" value="Sig_transdc_His_kin_internal"/>
</dbReference>
<evidence type="ECO:0000256" key="7">
    <source>
        <dbReference type="ARBA" id="ARBA00022777"/>
    </source>
</evidence>
<dbReference type="GO" id="GO:0005886">
    <property type="term" value="C:plasma membrane"/>
    <property type="evidence" value="ECO:0007669"/>
    <property type="project" value="UniProtKB-SubCell"/>
</dbReference>
<feature type="domain" description="HAMP" evidence="11">
    <location>
        <begin position="309"/>
        <end position="361"/>
    </location>
</feature>
<keyword evidence="6" id="KW-0808">Transferase</keyword>
<dbReference type="SMART" id="SM00304">
    <property type="entry name" value="HAMP"/>
    <property type="match status" value="1"/>
</dbReference>
<keyword evidence="7" id="KW-0418">Kinase</keyword>
<dbReference type="KEGG" id="coh:EAV92_21810"/>
<dbReference type="Gene3D" id="6.10.340.10">
    <property type="match status" value="1"/>
</dbReference>
<dbReference type="PRINTS" id="PR00344">
    <property type="entry name" value="BCTRLSENSOR"/>
</dbReference>
<dbReference type="Gene3D" id="3.30.565.10">
    <property type="entry name" value="Histidine kinase-like ATPase, C-terminal domain"/>
    <property type="match status" value="1"/>
</dbReference>
<organism evidence="12 13">
    <name type="scientific">Cohnella candidum</name>
    <dbReference type="NCBI Taxonomy" id="2674991"/>
    <lineage>
        <taxon>Bacteria</taxon>
        <taxon>Bacillati</taxon>
        <taxon>Bacillota</taxon>
        <taxon>Bacilli</taxon>
        <taxon>Bacillales</taxon>
        <taxon>Paenibacillaceae</taxon>
        <taxon>Cohnella</taxon>
    </lineage>
</organism>
<comment type="subcellular location">
    <subcellularLocation>
        <location evidence="2">Cell membrane</location>
        <topology evidence="2">Multi-pass membrane protein</topology>
    </subcellularLocation>
</comment>
<keyword evidence="4" id="KW-1003">Cell membrane</keyword>
<dbReference type="Proteomes" id="UP000269097">
    <property type="component" value="Chromosome"/>
</dbReference>
<evidence type="ECO:0000313" key="12">
    <source>
        <dbReference type="EMBL" id="AYQ74956.1"/>
    </source>
</evidence>
<keyword evidence="8" id="KW-0902">Two-component regulatory system</keyword>
<dbReference type="EMBL" id="CP033433">
    <property type="protein sequence ID" value="AYQ74956.1"/>
    <property type="molecule type" value="Genomic_DNA"/>
</dbReference>
<keyword evidence="10" id="KW-1133">Transmembrane helix</keyword>
<keyword evidence="5" id="KW-0597">Phosphoprotein</keyword>
<dbReference type="PANTHER" id="PTHR34220">
    <property type="entry name" value="SENSOR HISTIDINE KINASE YPDA"/>
    <property type="match status" value="1"/>
</dbReference>
<dbReference type="InterPro" id="IPR003660">
    <property type="entry name" value="HAMP_dom"/>
</dbReference>
<dbReference type="PANTHER" id="PTHR34220:SF7">
    <property type="entry name" value="SENSOR HISTIDINE KINASE YPDA"/>
    <property type="match status" value="1"/>
</dbReference>
<dbReference type="InterPro" id="IPR036890">
    <property type="entry name" value="HATPase_C_sf"/>
</dbReference>
<comment type="catalytic activity">
    <reaction evidence="1">
        <text>ATP + protein L-histidine = ADP + protein N-phospho-L-histidine.</text>
        <dbReference type="EC" id="2.7.13.3"/>
    </reaction>
</comment>
<keyword evidence="10" id="KW-0812">Transmembrane</keyword>
<reference evidence="12 13" key="1">
    <citation type="submission" date="2018-10" db="EMBL/GenBank/DDBJ databases">
        <title>Genome Sequence of Cohnella sp.</title>
        <authorList>
            <person name="Srinivasan S."/>
            <person name="Kim M.K."/>
        </authorList>
    </citation>
    <scope>NUCLEOTIDE SEQUENCE [LARGE SCALE GENOMIC DNA]</scope>
    <source>
        <strain evidence="12 13">18JY8-7</strain>
    </source>
</reference>
<dbReference type="SUPFAM" id="SSF55874">
    <property type="entry name" value="ATPase domain of HSP90 chaperone/DNA topoisomerase II/histidine kinase"/>
    <property type="match status" value="1"/>
</dbReference>
<dbReference type="SUPFAM" id="SSF158472">
    <property type="entry name" value="HAMP domain-like"/>
    <property type="match status" value="1"/>
</dbReference>
<evidence type="ECO:0000256" key="10">
    <source>
        <dbReference type="SAM" id="Phobius"/>
    </source>
</evidence>
<dbReference type="InterPro" id="IPR050640">
    <property type="entry name" value="Bact_2-comp_sensor_kinase"/>
</dbReference>
<evidence type="ECO:0000256" key="4">
    <source>
        <dbReference type="ARBA" id="ARBA00022475"/>
    </source>
</evidence>
<protein>
    <recommendedName>
        <fullName evidence="3">histidine kinase</fullName>
        <ecNumber evidence="3">2.7.13.3</ecNumber>
    </recommendedName>
</protein>
<evidence type="ECO:0000256" key="2">
    <source>
        <dbReference type="ARBA" id="ARBA00004651"/>
    </source>
</evidence>
<evidence type="ECO:0000256" key="3">
    <source>
        <dbReference type="ARBA" id="ARBA00012438"/>
    </source>
</evidence>
<dbReference type="Pfam" id="PF00672">
    <property type="entry name" value="HAMP"/>
    <property type="match status" value="1"/>
</dbReference>
<dbReference type="Pfam" id="PF06580">
    <property type="entry name" value="His_kinase"/>
    <property type="match status" value="1"/>
</dbReference>
<dbReference type="AlphaFoldDB" id="A0A3G3K377"/>
<dbReference type="EC" id="2.7.13.3" evidence="3"/>
<gene>
    <name evidence="12" type="ORF">EAV92_21810</name>
</gene>
<keyword evidence="9 10" id="KW-0472">Membrane</keyword>
<feature type="transmembrane region" description="Helical" evidence="10">
    <location>
        <begin position="21"/>
        <end position="41"/>
    </location>
</feature>
<evidence type="ECO:0000256" key="1">
    <source>
        <dbReference type="ARBA" id="ARBA00000085"/>
    </source>
</evidence>